<dbReference type="SMART" id="SM00415">
    <property type="entry name" value="HSF"/>
    <property type="match status" value="1"/>
</dbReference>
<evidence type="ECO:0000256" key="5">
    <source>
        <dbReference type="SAM" id="MobiDB-lite"/>
    </source>
</evidence>
<dbReference type="InterPro" id="IPR000232">
    <property type="entry name" value="HSF_DNA-bd"/>
</dbReference>
<protein>
    <submittedName>
        <fullName evidence="7">Uncharacterized protein AlNc14C36G3174</fullName>
    </submittedName>
</protein>
<dbReference type="Gene3D" id="1.10.10.10">
    <property type="entry name" value="Winged helix-like DNA-binding domain superfamily/Winged helix DNA-binding domain"/>
    <property type="match status" value="1"/>
</dbReference>
<name>F0W8P8_9STRA</name>
<dbReference type="SUPFAM" id="SSF46785">
    <property type="entry name" value="Winged helix' DNA-binding domain"/>
    <property type="match status" value="1"/>
</dbReference>
<dbReference type="FunFam" id="1.10.10.10:FF:000286">
    <property type="entry name" value="Heat shock transcription factor"/>
    <property type="match status" value="1"/>
</dbReference>
<dbReference type="EMBL" id="FR824081">
    <property type="protein sequence ID" value="CCA17505.1"/>
    <property type="molecule type" value="Genomic_DNA"/>
</dbReference>
<evidence type="ECO:0000259" key="6">
    <source>
        <dbReference type="SMART" id="SM00415"/>
    </source>
</evidence>
<proteinExistence type="inferred from homology"/>
<evidence type="ECO:0000256" key="1">
    <source>
        <dbReference type="ARBA" id="ARBA00004123"/>
    </source>
</evidence>
<dbReference type="PANTHER" id="PTHR10015:SF427">
    <property type="entry name" value="HEAT SHOCK FACTOR PROTEIN"/>
    <property type="match status" value="1"/>
</dbReference>
<organism evidence="7">
    <name type="scientific">Albugo laibachii Nc14</name>
    <dbReference type="NCBI Taxonomy" id="890382"/>
    <lineage>
        <taxon>Eukaryota</taxon>
        <taxon>Sar</taxon>
        <taxon>Stramenopiles</taxon>
        <taxon>Oomycota</taxon>
        <taxon>Peronosporomycetes</taxon>
        <taxon>Albuginales</taxon>
        <taxon>Albuginaceae</taxon>
        <taxon>Albugo</taxon>
    </lineage>
</organism>
<dbReference type="Pfam" id="PF00447">
    <property type="entry name" value="HSF_DNA-bind"/>
    <property type="match status" value="1"/>
</dbReference>
<dbReference type="HOGENOM" id="CLU_797906_0_0_1"/>
<evidence type="ECO:0000256" key="4">
    <source>
        <dbReference type="RuleBase" id="RU004020"/>
    </source>
</evidence>
<reference evidence="7" key="2">
    <citation type="submission" date="2011-02" db="EMBL/GenBank/DDBJ databases">
        <authorList>
            <person name="MacLean D."/>
        </authorList>
    </citation>
    <scope>NUCLEOTIDE SEQUENCE</scope>
</reference>
<dbReference type="PANTHER" id="PTHR10015">
    <property type="entry name" value="HEAT SHOCK TRANSCRIPTION FACTOR"/>
    <property type="match status" value="1"/>
</dbReference>
<accession>F0W8P8</accession>
<dbReference type="GO" id="GO:0003700">
    <property type="term" value="F:DNA-binding transcription factor activity"/>
    <property type="evidence" value="ECO:0007669"/>
    <property type="project" value="InterPro"/>
</dbReference>
<sequence>MHVISNPSPPYPTLVLGPPGNSSKKSASIIVTRIPKFLRSLYDILHTEDRSIIAWSLDGKYFEIFDIKRLENQVLPKYFKHSKFASFQRQLNNFGFRKWTKTQSSVCTFSHQFYVQQHPDDLMELLMRNIESIAIKRRRRACKGSGSCNNSPGSFERRKRRSFSSSEFMEQTFEDLETDTLSSGTSVPEKQLFYQGHSEHASISIACSEANHTDGRATQPWNLVPLELMKGCYSDGAIVGHDSPTTICEGAEFIDIYPPELLDEILQSAADFMEDNNTRHLRTYCSNQQHENMMSLPPTCPSSIPLAWNHDSMNLGLSYRSRGSYLYPRPTCSLGLHETAMKCDSITS</sequence>
<feature type="domain" description="HSF-type DNA-binding" evidence="6">
    <location>
        <begin position="33"/>
        <end position="129"/>
    </location>
</feature>
<gene>
    <name evidence="7" type="primary">AlNc14C36G3174</name>
    <name evidence="7" type="ORF">ALNC14_036480</name>
</gene>
<keyword evidence="3" id="KW-0539">Nucleus</keyword>
<reference evidence="7" key="1">
    <citation type="journal article" date="2011" name="PLoS Biol.">
        <title>Gene gain and loss during evolution of obligate parasitism in the white rust pathogen of Arabidopsis thaliana.</title>
        <authorList>
            <person name="Kemen E."/>
            <person name="Gardiner A."/>
            <person name="Schultz-Larsen T."/>
            <person name="Kemen A.C."/>
            <person name="Balmuth A.L."/>
            <person name="Robert-Seilaniantz A."/>
            <person name="Bailey K."/>
            <person name="Holub E."/>
            <person name="Studholme D.J."/>
            <person name="Maclean D."/>
            <person name="Jones J.D."/>
        </authorList>
    </citation>
    <scope>NUCLEOTIDE SEQUENCE</scope>
</reference>
<comment type="similarity">
    <text evidence="4">Belongs to the HSF family.</text>
</comment>
<evidence type="ECO:0000313" key="7">
    <source>
        <dbReference type="EMBL" id="CCA17505.1"/>
    </source>
</evidence>
<dbReference type="AlphaFoldDB" id="F0W8P8"/>
<dbReference type="GO" id="GO:0043565">
    <property type="term" value="F:sequence-specific DNA binding"/>
    <property type="evidence" value="ECO:0007669"/>
    <property type="project" value="InterPro"/>
</dbReference>
<evidence type="ECO:0000256" key="3">
    <source>
        <dbReference type="ARBA" id="ARBA00023242"/>
    </source>
</evidence>
<dbReference type="GO" id="GO:0005634">
    <property type="term" value="C:nucleus"/>
    <property type="evidence" value="ECO:0007669"/>
    <property type="project" value="UniProtKB-SubCell"/>
</dbReference>
<comment type="subcellular location">
    <subcellularLocation>
        <location evidence="1">Nucleus</location>
    </subcellularLocation>
</comment>
<feature type="region of interest" description="Disordered" evidence="5">
    <location>
        <begin position="142"/>
        <end position="163"/>
    </location>
</feature>
<dbReference type="InterPro" id="IPR036388">
    <property type="entry name" value="WH-like_DNA-bd_sf"/>
</dbReference>
<dbReference type="InterPro" id="IPR036390">
    <property type="entry name" value="WH_DNA-bd_sf"/>
</dbReference>
<dbReference type="PRINTS" id="PR00056">
    <property type="entry name" value="HSFDOMAIN"/>
</dbReference>
<evidence type="ECO:0000256" key="2">
    <source>
        <dbReference type="ARBA" id="ARBA00023125"/>
    </source>
</evidence>
<keyword evidence="2" id="KW-0238">DNA-binding</keyword>